<dbReference type="SUPFAM" id="SSF55961">
    <property type="entry name" value="Bet v1-like"/>
    <property type="match status" value="2"/>
</dbReference>
<accession>W7IU56</accession>
<evidence type="ECO:0000313" key="4">
    <source>
        <dbReference type="Proteomes" id="UP000019277"/>
    </source>
</evidence>
<dbReference type="RefSeq" id="WP_035278691.1">
    <property type="nucleotide sequence ID" value="NZ_AYXG01000028.1"/>
</dbReference>
<dbReference type="Gene3D" id="3.30.530.20">
    <property type="match status" value="2"/>
</dbReference>
<dbReference type="PATRIC" id="fig|909613.9.peg.746"/>
<name>W7IU56_9PSEU</name>
<dbReference type="InterPro" id="IPR023393">
    <property type="entry name" value="START-like_dom_sf"/>
</dbReference>
<proteinExistence type="inferred from homology"/>
<organism evidence="3 4">
    <name type="scientific">Actinokineospora spheciospongiae</name>
    <dbReference type="NCBI Taxonomy" id="909613"/>
    <lineage>
        <taxon>Bacteria</taxon>
        <taxon>Bacillati</taxon>
        <taxon>Actinomycetota</taxon>
        <taxon>Actinomycetes</taxon>
        <taxon>Pseudonocardiales</taxon>
        <taxon>Pseudonocardiaceae</taxon>
        <taxon>Actinokineospora</taxon>
    </lineage>
</organism>
<comment type="caution">
    <text evidence="3">The sequence shown here is derived from an EMBL/GenBank/DDBJ whole genome shotgun (WGS) entry which is preliminary data.</text>
</comment>
<feature type="domain" description="Activator of Hsp90 ATPase homologue 1/2-like C-terminal" evidence="2">
    <location>
        <begin position="157"/>
        <end position="269"/>
    </location>
</feature>
<dbReference type="CDD" id="cd07814">
    <property type="entry name" value="SRPBCC_CalC_Aha1-like"/>
    <property type="match status" value="1"/>
</dbReference>
<evidence type="ECO:0000256" key="1">
    <source>
        <dbReference type="ARBA" id="ARBA00006817"/>
    </source>
</evidence>
<dbReference type="Pfam" id="PF08327">
    <property type="entry name" value="AHSA1"/>
    <property type="match status" value="2"/>
</dbReference>
<comment type="similarity">
    <text evidence="1">Belongs to the AHA1 family.</text>
</comment>
<feature type="domain" description="Activator of Hsp90 ATPase homologue 1/2-like C-terminal" evidence="2">
    <location>
        <begin position="13"/>
        <end position="109"/>
    </location>
</feature>
<dbReference type="OrthoDB" id="4538425at2"/>
<evidence type="ECO:0000313" key="3">
    <source>
        <dbReference type="EMBL" id="EWC63898.1"/>
    </source>
</evidence>
<dbReference type="STRING" id="909613.UO65_0728"/>
<keyword evidence="4" id="KW-1185">Reference proteome</keyword>
<dbReference type="Proteomes" id="UP000019277">
    <property type="component" value="Unassembled WGS sequence"/>
</dbReference>
<gene>
    <name evidence="3" type="ORF">UO65_0728</name>
</gene>
<accession>A0A8E2WW15</accession>
<dbReference type="EMBL" id="AYXG01000028">
    <property type="protein sequence ID" value="EWC63898.1"/>
    <property type="molecule type" value="Genomic_DNA"/>
</dbReference>
<evidence type="ECO:0000259" key="2">
    <source>
        <dbReference type="Pfam" id="PF08327"/>
    </source>
</evidence>
<dbReference type="eggNOG" id="COG3832">
    <property type="taxonomic scope" value="Bacteria"/>
</dbReference>
<dbReference type="InterPro" id="IPR013538">
    <property type="entry name" value="ASHA1/2-like_C"/>
</dbReference>
<protein>
    <recommendedName>
        <fullName evidence="2">Activator of Hsp90 ATPase homologue 1/2-like C-terminal domain-containing protein</fullName>
    </recommendedName>
</protein>
<reference evidence="3 4" key="1">
    <citation type="journal article" date="2014" name="Genome Announc.">
        <title>Draft Genome Sequence of the Antitrypanosomally Active Sponge-Associated Bacterium Actinokineospora sp. Strain EG49.</title>
        <authorList>
            <person name="Harjes J."/>
            <person name="Ryu T."/>
            <person name="Abdelmohsen U.R."/>
            <person name="Moitinho-Silva L."/>
            <person name="Horn H."/>
            <person name="Ravasi T."/>
            <person name="Hentschel U."/>
        </authorList>
    </citation>
    <scope>NUCLEOTIDE SEQUENCE [LARGE SCALE GENOMIC DNA]</scope>
    <source>
        <strain evidence="3 4">EG49</strain>
    </source>
</reference>
<dbReference type="AlphaFoldDB" id="W7IU56"/>
<sequence>MTETLAFTLRLPAPVERVHTALTDPAELRTWFAEHAEVALPDTYAFWGRHTVAGAEPAQRPLTVDATTVRFAWTIEGTETTVELALKPEGDETLLSLTQTEFPGWGAVAGGDGGTIGLTGTFWALALANLADHLAGRELGPLPDFTATDLRAEYLIDAAPEKVYRALMDPAEFVEWFNAPMELEPRVGGRWAMGGFEHNPNPATITELEPDRRITVDFGAGLGQSTWELAESGGKTRLTFSQSGFDPQDMPWAGWMGWISGFAELRRYVELDPWTPLWADAGV</sequence>